<dbReference type="AlphaFoldDB" id="A0A7M7GAZ5"/>
<proteinExistence type="predicted"/>
<dbReference type="SMART" id="SM00708">
    <property type="entry name" value="PhBP"/>
    <property type="match status" value="2"/>
</dbReference>
<dbReference type="InParanoid" id="A0A7M7GAZ5"/>
<dbReference type="CDD" id="cd23992">
    <property type="entry name" value="PBP_GOBP"/>
    <property type="match status" value="2"/>
</dbReference>
<dbReference type="OrthoDB" id="7665616at2759"/>
<evidence type="ECO:0000313" key="4">
    <source>
        <dbReference type="Proteomes" id="UP000002358"/>
    </source>
</evidence>
<evidence type="ECO:0000256" key="1">
    <source>
        <dbReference type="ARBA" id="ARBA00022729"/>
    </source>
</evidence>
<dbReference type="KEGG" id="nvi:100115973"/>
<dbReference type="SMR" id="A0A7M7GAZ5"/>
<keyword evidence="4" id="KW-1185">Reference proteome</keyword>
<dbReference type="Proteomes" id="UP000002358">
    <property type="component" value="Chromosome 4"/>
</dbReference>
<sequence>MKAFLCTFSIVLAAAMSVNGDMPGELKPAFQECHNELLGTPQEEPTGPPNMDDPKVKCIHACVAKKIGHMVDGKIVAEKEIESAKQHMPNADNSLTDKITECANKANEQSDECEVSAAFHKCIVEKVGPPEHHHSNVKMKAFLCVLGVIIAAASASCGMPEEMKQAFKECHTELGMPDEKPHGPPNPDDPKIKCFHACIMKKAGKMVDGKLDADKEIEFAKKRMPNADDSMIEKITECVKTANEQSDECEVAGAMHKCIMEKVGSPPHHHRH</sequence>
<keyword evidence="1 2" id="KW-0732">Signal</keyword>
<reference evidence="3" key="1">
    <citation type="submission" date="2021-01" db="UniProtKB">
        <authorList>
            <consortium name="EnsemblMetazoa"/>
        </authorList>
    </citation>
    <scope>IDENTIFICATION</scope>
</reference>
<dbReference type="GeneID" id="100115973"/>
<feature type="signal peptide" evidence="2">
    <location>
        <begin position="1"/>
        <end position="20"/>
    </location>
</feature>
<name>A0A7M7GAZ5_NASVI</name>
<dbReference type="SUPFAM" id="SSF47565">
    <property type="entry name" value="Insect pheromone/odorant-binding proteins"/>
    <property type="match status" value="2"/>
</dbReference>
<dbReference type="RefSeq" id="XP_001600198.2">
    <property type="nucleotide sequence ID" value="XM_001600148.5"/>
</dbReference>
<dbReference type="GO" id="GO:0005615">
    <property type="term" value="C:extracellular space"/>
    <property type="evidence" value="ECO:0007669"/>
    <property type="project" value="TreeGrafter"/>
</dbReference>
<evidence type="ECO:0000313" key="3">
    <source>
        <dbReference type="EnsemblMetazoa" id="XP_001600198"/>
    </source>
</evidence>
<dbReference type="Gene3D" id="1.10.238.20">
    <property type="entry name" value="Pheromone/general odorant binding protein domain"/>
    <property type="match status" value="2"/>
</dbReference>
<dbReference type="InterPro" id="IPR036728">
    <property type="entry name" value="PBP_GOBP_sf"/>
</dbReference>
<dbReference type="InterPro" id="IPR006170">
    <property type="entry name" value="PBP/GOBP"/>
</dbReference>
<dbReference type="GO" id="GO:0005549">
    <property type="term" value="F:odorant binding"/>
    <property type="evidence" value="ECO:0007669"/>
    <property type="project" value="InterPro"/>
</dbReference>
<organism evidence="3 4">
    <name type="scientific">Nasonia vitripennis</name>
    <name type="common">Parasitic wasp</name>
    <dbReference type="NCBI Taxonomy" id="7425"/>
    <lineage>
        <taxon>Eukaryota</taxon>
        <taxon>Metazoa</taxon>
        <taxon>Ecdysozoa</taxon>
        <taxon>Arthropoda</taxon>
        <taxon>Hexapoda</taxon>
        <taxon>Insecta</taxon>
        <taxon>Pterygota</taxon>
        <taxon>Neoptera</taxon>
        <taxon>Endopterygota</taxon>
        <taxon>Hymenoptera</taxon>
        <taxon>Apocrita</taxon>
        <taxon>Proctotrupomorpha</taxon>
        <taxon>Chalcidoidea</taxon>
        <taxon>Pteromalidae</taxon>
        <taxon>Pteromalinae</taxon>
        <taxon>Nasonia</taxon>
    </lineage>
</organism>
<dbReference type="PANTHER" id="PTHR11857">
    <property type="entry name" value="ODORANT BINDING PROTEIN-RELATED"/>
    <property type="match status" value="1"/>
</dbReference>
<evidence type="ECO:0000256" key="2">
    <source>
        <dbReference type="SAM" id="SignalP"/>
    </source>
</evidence>
<feature type="chain" id="PRO_5029835652" evidence="2">
    <location>
        <begin position="21"/>
        <end position="272"/>
    </location>
</feature>
<dbReference type="Pfam" id="PF01395">
    <property type="entry name" value="PBP_GOBP"/>
    <property type="match status" value="2"/>
</dbReference>
<dbReference type="GO" id="GO:0007608">
    <property type="term" value="P:sensory perception of smell"/>
    <property type="evidence" value="ECO:0007669"/>
    <property type="project" value="TreeGrafter"/>
</dbReference>
<dbReference type="EnsemblMetazoa" id="XM_001600148">
    <property type="protein sequence ID" value="XP_001600198"/>
    <property type="gene ID" value="LOC100115973"/>
</dbReference>
<accession>A0A7M7GAZ5</accession>
<protein>
    <submittedName>
        <fullName evidence="3">Uncharacterized protein</fullName>
    </submittedName>
</protein>